<dbReference type="PIRSF" id="PIRSF015761">
    <property type="entry name" value="Protein_L"/>
    <property type="match status" value="1"/>
</dbReference>
<dbReference type="InterPro" id="IPR024230">
    <property type="entry name" value="GspL_cyto_dom"/>
</dbReference>
<dbReference type="InterPro" id="IPR025691">
    <property type="entry name" value="GspL_pp_dom"/>
</dbReference>
<keyword evidence="8 11" id="KW-1133">Transmembrane helix</keyword>
<comment type="similarity">
    <text evidence="2 10">Belongs to the GSP L family.</text>
</comment>
<evidence type="ECO:0000256" key="11">
    <source>
        <dbReference type="SAM" id="Phobius"/>
    </source>
</evidence>
<dbReference type="Gene3D" id="3.30.420.370">
    <property type="match status" value="1"/>
</dbReference>
<proteinExistence type="inferred from homology"/>
<dbReference type="CDD" id="cd24017">
    <property type="entry name" value="ASKHA_T2SSL_N"/>
    <property type="match status" value="1"/>
</dbReference>
<dbReference type="Proteomes" id="UP000288293">
    <property type="component" value="Unassembled WGS sequence"/>
</dbReference>
<feature type="domain" description="GspL cytoplasmic actin-ATPase-like" evidence="12">
    <location>
        <begin position="8"/>
        <end position="241"/>
    </location>
</feature>
<comment type="caution">
    <text evidence="14">The sequence shown here is derived from an EMBL/GenBank/DDBJ whole genome shotgun (WGS) entry which is preliminary data.</text>
</comment>
<dbReference type="NCBIfam" id="TIGR01709">
    <property type="entry name" value="typeII_sec_gspL"/>
    <property type="match status" value="1"/>
</dbReference>
<evidence type="ECO:0000256" key="1">
    <source>
        <dbReference type="ARBA" id="ARBA00004377"/>
    </source>
</evidence>
<evidence type="ECO:0000256" key="6">
    <source>
        <dbReference type="ARBA" id="ARBA00022692"/>
    </source>
</evidence>
<name>A0A432W9Y9_9GAMM</name>
<evidence type="ECO:0000256" key="3">
    <source>
        <dbReference type="ARBA" id="ARBA00022448"/>
    </source>
</evidence>
<evidence type="ECO:0000313" key="14">
    <source>
        <dbReference type="EMBL" id="RUO26428.1"/>
    </source>
</evidence>
<dbReference type="InterPro" id="IPR043129">
    <property type="entry name" value="ATPase_NBD"/>
</dbReference>
<keyword evidence="4" id="KW-1003">Cell membrane</keyword>
<evidence type="ECO:0000256" key="5">
    <source>
        <dbReference type="ARBA" id="ARBA00022519"/>
    </source>
</evidence>
<evidence type="ECO:0000256" key="7">
    <source>
        <dbReference type="ARBA" id="ARBA00022927"/>
    </source>
</evidence>
<dbReference type="EMBL" id="PIPL01000001">
    <property type="protein sequence ID" value="RUO26428.1"/>
    <property type="molecule type" value="Genomic_DNA"/>
</dbReference>
<accession>A0A432W9Y9</accession>
<evidence type="ECO:0000256" key="8">
    <source>
        <dbReference type="ARBA" id="ARBA00022989"/>
    </source>
</evidence>
<dbReference type="AlphaFoldDB" id="A0A432W9Y9"/>
<dbReference type="GO" id="GO:0009276">
    <property type="term" value="C:Gram-negative-bacterium-type cell wall"/>
    <property type="evidence" value="ECO:0007669"/>
    <property type="project" value="InterPro"/>
</dbReference>
<keyword evidence="15" id="KW-1185">Reference proteome</keyword>
<feature type="transmembrane region" description="Helical" evidence="11">
    <location>
        <begin position="252"/>
        <end position="269"/>
    </location>
</feature>
<dbReference type="Pfam" id="PF05134">
    <property type="entry name" value="T2SSL"/>
    <property type="match status" value="1"/>
</dbReference>
<dbReference type="GO" id="GO:0005886">
    <property type="term" value="C:plasma membrane"/>
    <property type="evidence" value="ECO:0007669"/>
    <property type="project" value="UniProtKB-SubCell"/>
</dbReference>
<evidence type="ECO:0000259" key="13">
    <source>
        <dbReference type="Pfam" id="PF12693"/>
    </source>
</evidence>
<protein>
    <recommendedName>
        <fullName evidence="10">Type II secretion system protein L</fullName>
        <shortName evidence="10">T2SS protein L</shortName>
    </recommendedName>
</protein>
<evidence type="ECO:0000256" key="4">
    <source>
        <dbReference type="ARBA" id="ARBA00022475"/>
    </source>
</evidence>
<dbReference type="Gene3D" id="3.30.420.380">
    <property type="match status" value="1"/>
</dbReference>
<evidence type="ECO:0000256" key="2">
    <source>
        <dbReference type="ARBA" id="ARBA00005318"/>
    </source>
</evidence>
<dbReference type="GO" id="GO:0015628">
    <property type="term" value="P:protein secretion by the type II secretion system"/>
    <property type="evidence" value="ECO:0007669"/>
    <property type="project" value="InterPro"/>
</dbReference>
<reference evidence="14 15" key="1">
    <citation type="journal article" date="2011" name="Front. Microbiol.">
        <title>Genomic signatures of strain selection and enhancement in Bacillus atrophaeus var. globigii, a historical biowarfare simulant.</title>
        <authorList>
            <person name="Gibbons H.S."/>
            <person name="Broomall S.M."/>
            <person name="McNew L.A."/>
            <person name="Daligault H."/>
            <person name="Chapman C."/>
            <person name="Bruce D."/>
            <person name="Karavis M."/>
            <person name="Krepps M."/>
            <person name="McGregor P.A."/>
            <person name="Hong C."/>
            <person name="Park K.H."/>
            <person name="Akmal A."/>
            <person name="Feldman A."/>
            <person name="Lin J.S."/>
            <person name="Chang W.E."/>
            <person name="Higgs B.W."/>
            <person name="Demirev P."/>
            <person name="Lindquist J."/>
            <person name="Liem A."/>
            <person name="Fochler E."/>
            <person name="Read T.D."/>
            <person name="Tapia R."/>
            <person name="Johnson S."/>
            <person name="Bishop-Lilly K.A."/>
            <person name="Detter C."/>
            <person name="Han C."/>
            <person name="Sozhamannan S."/>
            <person name="Rosenzweig C.N."/>
            <person name="Skowronski E.W."/>
        </authorList>
    </citation>
    <scope>NUCLEOTIDE SEQUENCE [LARGE SCALE GENOMIC DNA]</scope>
    <source>
        <strain evidence="14 15">MLST1</strain>
    </source>
</reference>
<comment type="function">
    <text evidence="10">Inner membrane component of the type II secretion system required for the energy-dependent secretion of extracellular factors such as proteases and toxins from the periplasm.</text>
</comment>
<keyword evidence="9 11" id="KW-0472">Membrane</keyword>
<keyword evidence="5" id="KW-0997">Cell inner membrane</keyword>
<keyword evidence="6 11" id="KW-0812">Transmembrane</keyword>
<organism evidence="14 15">
    <name type="scientific">Aliidiomarina minuta</name>
    <dbReference type="NCBI Taxonomy" id="880057"/>
    <lineage>
        <taxon>Bacteria</taxon>
        <taxon>Pseudomonadati</taxon>
        <taxon>Pseudomonadota</taxon>
        <taxon>Gammaproteobacteria</taxon>
        <taxon>Alteromonadales</taxon>
        <taxon>Idiomarinaceae</taxon>
        <taxon>Aliidiomarina</taxon>
    </lineage>
</organism>
<dbReference type="InterPro" id="IPR007812">
    <property type="entry name" value="T2SS_protein-GspL"/>
</dbReference>
<dbReference type="GO" id="GO:0015627">
    <property type="term" value="C:type II protein secretion system complex"/>
    <property type="evidence" value="ECO:0007669"/>
    <property type="project" value="InterPro"/>
</dbReference>
<gene>
    <name evidence="14" type="primary">gspL</name>
    <name evidence="14" type="ORF">CWE09_06895</name>
</gene>
<evidence type="ECO:0000313" key="15">
    <source>
        <dbReference type="Proteomes" id="UP000288293"/>
    </source>
</evidence>
<dbReference type="Pfam" id="PF12693">
    <property type="entry name" value="GspL_C"/>
    <property type="match status" value="1"/>
</dbReference>
<sequence>MTGMTKTLIIRLAGQYQRNVPWLLWDHHNNAELQSGTLESAAELGQLRSVSQGARLLVLCASTEIAFHTLQLPPGSRRHLAQVVPYALEEELAQDIAELHFCWRIPAQKDAPLPVAVVAKKQIAEWQSWLHEAGLEYQEIIPDLYMLPMTQDEWSAVRIDDDIIVRHEKWRGFAIEAGLFAELAGLFSDELEPPQRIRCWGEVEWPHAPSELVSAEETNPLSLALNIPAAGCIDLMQGDFKGRQKKNNQWSIWRWPAIAAAVLLTLVFAEKGLYRLQLQQQHSQLTAAIEQTYRDAFPDETRIVNVRAQLTRHLEQLQGGGGRSDVLRLLQQLAPAFDASELEVTLLQFDRNRNELRVQANAENFLAFERFQELAREQQLDIEQGQLTSRSGQIAGTLIIRSGS</sequence>
<keyword evidence="3 10" id="KW-0813">Transport</keyword>
<dbReference type="Gene3D" id="3.30.1360.100">
    <property type="entry name" value="General secretion pathway protein M, EpsM"/>
    <property type="match status" value="1"/>
</dbReference>
<dbReference type="SUPFAM" id="SSF53067">
    <property type="entry name" value="Actin-like ATPase domain"/>
    <property type="match status" value="2"/>
</dbReference>
<evidence type="ECO:0000259" key="12">
    <source>
        <dbReference type="Pfam" id="PF05134"/>
    </source>
</evidence>
<evidence type="ECO:0000256" key="9">
    <source>
        <dbReference type="ARBA" id="ARBA00023136"/>
    </source>
</evidence>
<feature type="domain" description="GspL periplasmic" evidence="13">
    <location>
        <begin position="249"/>
        <end position="402"/>
    </location>
</feature>
<keyword evidence="7 10" id="KW-0653">Protein transport</keyword>
<evidence type="ECO:0000256" key="10">
    <source>
        <dbReference type="PIRNR" id="PIRNR015761"/>
    </source>
</evidence>
<comment type="subcellular location">
    <subcellularLocation>
        <location evidence="1">Cell inner membrane</location>
        <topology evidence="1">Single-pass membrane protein</topology>
    </subcellularLocation>
</comment>